<dbReference type="Proteomes" id="UP000295075">
    <property type="component" value="Unassembled WGS sequence"/>
</dbReference>
<dbReference type="EMBL" id="SMKA01000225">
    <property type="protein sequence ID" value="TDC21237.1"/>
    <property type="molecule type" value="Genomic_DNA"/>
</dbReference>
<dbReference type="InterPro" id="IPR000772">
    <property type="entry name" value="Ricin_B_lectin"/>
</dbReference>
<dbReference type="SMART" id="SM00458">
    <property type="entry name" value="RICIN"/>
    <property type="match status" value="1"/>
</dbReference>
<dbReference type="InterPro" id="IPR041127">
    <property type="entry name" value="PET_hydrolase/cutinase-like"/>
</dbReference>
<dbReference type="PROSITE" id="PS50231">
    <property type="entry name" value="RICIN_B_LECTIN"/>
    <property type="match status" value="1"/>
</dbReference>
<dbReference type="CDD" id="cd23418">
    <property type="entry name" value="beta-trefoil_Ricin_XLN-like"/>
    <property type="match status" value="1"/>
</dbReference>
<dbReference type="Pfam" id="PF12740">
    <property type="entry name" value="PETase"/>
    <property type="match status" value="1"/>
</dbReference>
<sequence length="444" mass="46178">MPRTAVSAKLSGSGQRPRRTHGSLGRLFRRTSTTLVAVTAVVASVISTAPASAADNPYERGPNPTQASIAASRGTFATAEVSVGGGNGFAAAKIYYPTDTSQGTFGAIAIVPGYTATWAAEGAWMGPWLASFGFVVIGIDTLSRNDFDTARGTQLLAALDYLTQRSSVRSRVDASRLAVMGHSMGGGGAISAALRRPSLKAAVGLAPFSPSQGTSGMRVPSMLLAGQRDGTVTPSSVRNLYNAIPATTEKAYLELTGAGHGFPTSANSVMMRKVIPWLKIFVDQDTRYQQFLCPLVDWTGITSYQSSCPLIPGGSTGTTYNLVNSSGKCADVNAASQVNGAALLLWTCHTNPNQRWTETSAKELRVYDNPKCMDAGAAQQGTRVTINSCSGGGSQKWTVNANGTVTNDLSGRCLGAAGGATTDNTPLVVASCDGSPGQQWTKQS</sequence>
<dbReference type="PANTHER" id="PTHR22946">
    <property type="entry name" value="DIENELACTONE HYDROLASE DOMAIN-CONTAINING PROTEIN-RELATED"/>
    <property type="match status" value="1"/>
</dbReference>
<protein>
    <submittedName>
        <fullName evidence="5">Lipase</fullName>
    </submittedName>
</protein>
<feature type="domain" description="Ricin B lectin" evidence="4">
    <location>
        <begin position="318"/>
        <end position="443"/>
    </location>
</feature>
<dbReference type="SUPFAM" id="SSF53474">
    <property type="entry name" value="alpha/beta-Hydrolases"/>
    <property type="match status" value="1"/>
</dbReference>
<dbReference type="SUPFAM" id="SSF50370">
    <property type="entry name" value="Ricin B-like lectins"/>
    <property type="match status" value="1"/>
</dbReference>
<dbReference type="InterPro" id="IPR050261">
    <property type="entry name" value="FrsA_esterase"/>
</dbReference>
<dbReference type="Gene3D" id="3.40.50.1820">
    <property type="entry name" value="alpha/beta hydrolase"/>
    <property type="match status" value="1"/>
</dbReference>
<comment type="caution">
    <text evidence="5">The sequence shown here is derived from an EMBL/GenBank/DDBJ whole genome shotgun (WGS) entry which is preliminary data.</text>
</comment>
<reference evidence="5 6" key="1">
    <citation type="submission" date="2019-03" db="EMBL/GenBank/DDBJ databases">
        <title>Draft genome sequences of novel Actinobacteria.</title>
        <authorList>
            <person name="Sahin N."/>
            <person name="Ay H."/>
            <person name="Saygin H."/>
        </authorList>
    </citation>
    <scope>NUCLEOTIDE SEQUENCE [LARGE SCALE GENOMIC DNA]</scope>
    <source>
        <strain evidence="5 6">JCM 30547</strain>
    </source>
</reference>
<dbReference type="GO" id="GO:0052689">
    <property type="term" value="F:carboxylic ester hydrolase activity"/>
    <property type="evidence" value="ECO:0007669"/>
    <property type="project" value="UniProtKB-ARBA"/>
</dbReference>
<keyword evidence="6" id="KW-1185">Reference proteome</keyword>
<evidence type="ECO:0000259" key="4">
    <source>
        <dbReference type="SMART" id="SM00458"/>
    </source>
</evidence>
<dbReference type="PANTHER" id="PTHR22946:SF9">
    <property type="entry name" value="POLYKETIDE TRANSFERASE AF380"/>
    <property type="match status" value="1"/>
</dbReference>
<evidence type="ECO:0000313" key="5">
    <source>
        <dbReference type="EMBL" id="TDC21237.1"/>
    </source>
</evidence>
<gene>
    <name evidence="5" type="ORF">E1261_33795</name>
</gene>
<dbReference type="Gene3D" id="2.80.10.50">
    <property type="match status" value="1"/>
</dbReference>
<keyword evidence="2" id="KW-0378">Hydrolase</keyword>
<accession>A0A4R4PH12</accession>
<evidence type="ECO:0000313" key="6">
    <source>
        <dbReference type="Proteomes" id="UP000295075"/>
    </source>
</evidence>
<evidence type="ECO:0000256" key="1">
    <source>
        <dbReference type="ARBA" id="ARBA00008645"/>
    </source>
</evidence>
<organism evidence="5 6">
    <name type="scientific">Kribbella albertanoniae</name>
    <dbReference type="NCBI Taxonomy" id="1266829"/>
    <lineage>
        <taxon>Bacteria</taxon>
        <taxon>Bacillati</taxon>
        <taxon>Actinomycetota</taxon>
        <taxon>Actinomycetes</taxon>
        <taxon>Propionibacteriales</taxon>
        <taxon>Kribbellaceae</taxon>
        <taxon>Kribbella</taxon>
    </lineage>
</organism>
<dbReference type="AlphaFoldDB" id="A0A4R4PH12"/>
<dbReference type="InterPro" id="IPR035992">
    <property type="entry name" value="Ricin_B-like_lectins"/>
</dbReference>
<comment type="similarity">
    <text evidence="1">Belongs to the AB hydrolase superfamily.</text>
</comment>
<evidence type="ECO:0000256" key="2">
    <source>
        <dbReference type="ARBA" id="ARBA00022801"/>
    </source>
</evidence>
<evidence type="ECO:0000256" key="3">
    <source>
        <dbReference type="SAM" id="MobiDB-lite"/>
    </source>
</evidence>
<feature type="region of interest" description="Disordered" evidence="3">
    <location>
        <begin position="1"/>
        <end position="25"/>
    </location>
</feature>
<dbReference type="Pfam" id="PF00652">
    <property type="entry name" value="Ricin_B_lectin"/>
    <property type="match status" value="1"/>
</dbReference>
<dbReference type="OrthoDB" id="1466228at2"/>
<proteinExistence type="inferred from homology"/>
<dbReference type="RefSeq" id="WP_132413760.1">
    <property type="nucleotide sequence ID" value="NZ_SMKA01000225.1"/>
</dbReference>
<dbReference type="InterPro" id="IPR029058">
    <property type="entry name" value="AB_hydrolase_fold"/>
</dbReference>
<name>A0A4R4PH12_9ACTN</name>